<dbReference type="GO" id="GO:0000178">
    <property type="term" value="C:exosome (RNase complex)"/>
    <property type="evidence" value="ECO:0007669"/>
    <property type="project" value="TreeGrafter"/>
</dbReference>
<dbReference type="RefSeq" id="XP_069233651.1">
    <property type="nucleotide sequence ID" value="XM_069369563.1"/>
</dbReference>
<feature type="compositionally biased region" description="Polar residues" evidence="1">
    <location>
        <begin position="546"/>
        <end position="556"/>
    </location>
</feature>
<dbReference type="PANTHER" id="PTHR21563:SF3">
    <property type="entry name" value="ZINC FINGER C3H1 DOMAIN-CONTAINING PROTEIN"/>
    <property type="match status" value="1"/>
</dbReference>
<evidence type="ECO:0000259" key="2">
    <source>
        <dbReference type="Pfam" id="PF10650"/>
    </source>
</evidence>
<dbReference type="Pfam" id="PF10650">
    <property type="entry name" value="zf-C3H1"/>
    <property type="match status" value="1"/>
</dbReference>
<feature type="region of interest" description="Disordered" evidence="1">
    <location>
        <begin position="256"/>
        <end position="310"/>
    </location>
</feature>
<sequence length="1036" mass="109606">MSHNFPFPFQPGSVPPPAYQHPPQNITMPASNVPAATPVPQNQQQAFLQNAQLPGIDMSSILQSIPPEHLAALGHLFQAGLFPLPPAQMPAGVPAQVNAPVLADALAAPLNGAATAQEVDPQTADREEGELEDAETVPQGVPNFLRPPPTGPRKRSVTDHAAQNRNNMDKRAKRQQSPPRKPKGHDRRKPEGRASSQASPPPRSPVLKKRARHEAAKTFVLTAYRAGLTFDDLAREVGDARMLRIIFKELGLNAPAETSQQTNASRTHAQGYTGKAAVASTQNSPVNTAASEHAVKPAANRSSISKAPAAAPVDRSAYLARLQAAKNKKNEVSGAATQTASLESPKATPAPVSVQAAASTAPATTRPTVPQPRKANVQTDLIRKRLEALKAEQARKREAERLASTTAALGSKKAEDTAAPVGQSIPSSLPDSPSSSGQPALRVSSAPSTRTASLATSAQSIQPSPFASQFPGLPGLFMTGVSTQPQTPITGSQHQASEHPPTKVSFSDAAIENGATSSLDSSVAPSARSSPVVHQTETAIEARPSTVPSVSHSGQATPRHPFKYDSNDDSVIIHVSDEEESELDDMDEDEGNAASPAKDTAFKTMKPGLLHDFPPPINGATTSAPGTPGASTPGGTAYQRKLQEIEEMNRRIAEMQKQPKKVKPTTSTASAPAPASSLPGLIGHYQASADSAAAPQPGEEQPDESKQRMEARLSQLKEEAEIISDQRHAAHAAQAPASVQAHGQDASAPSDSDDAMDLSSGDDSDSSEDEAQPSAPDVPTVENGVEEIDSAQSDVSMDVSSDSETSENSSDSSSDSEDEVGDEYEPAPATAVSGDIDSTPALPTALPRLEPQSVPSPLISKSQAGPQDADLAPELQPASRGQENATPEQHEASRPHYTPYESPLRVFKDYRFHPKFTSDVSGGFKSLTYSNKIDPAEFICANELSTGNCNDASCEDQHFRDMAVNDAELLKDLGTRNAPWKTAEEEQRWKAGLTDVVRQLRASNQGTDVNAIAARIALYRREFVGKPDQILHLSST</sequence>
<protein>
    <recommendedName>
        <fullName evidence="2">Putative zinc-finger domain-containing protein</fullName>
    </recommendedName>
</protein>
<dbReference type="GeneID" id="96002401"/>
<feature type="compositionally biased region" description="Low complexity" evidence="1">
    <location>
        <begin position="664"/>
        <end position="677"/>
    </location>
</feature>
<feature type="compositionally biased region" description="Low complexity" evidence="1">
    <location>
        <begin position="619"/>
        <end position="637"/>
    </location>
</feature>
<feature type="compositionally biased region" description="Basic and acidic residues" evidence="1">
    <location>
        <begin position="641"/>
        <end position="654"/>
    </location>
</feature>
<feature type="compositionally biased region" description="Low complexity" evidence="1">
    <location>
        <begin position="347"/>
        <end position="373"/>
    </location>
</feature>
<feature type="domain" description="Putative zinc-finger" evidence="2">
    <location>
        <begin position="939"/>
        <end position="960"/>
    </location>
</feature>
<feature type="compositionally biased region" description="Polar residues" evidence="1">
    <location>
        <begin position="480"/>
        <end position="495"/>
    </location>
</feature>
<comment type="caution">
    <text evidence="3">The sequence shown here is derived from an EMBL/GenBank/DDBJ whole genome shotgun (WGS) entry which is preliminary data.</text>
</comment>
<feature type="compositionally biased region" description="Acidic residues" evidence="1">
    <location>
        <begin position="577"/>
        <end position="591"/>
    </location>
</feature>
<feature type="compositionally biased region" description="Polar residues" evidence="1">
    <location>
        <begin position="279"/>
        <end position="290"/>
    </location>
</feature>
<evidence type="ECO:0000313" key="4">
    <source>
        <dbReference type="Proteomes" id="UP000803884"/>
    </source>
</evidence>
<name>A0AB34L3C8_9PEZI</name>
<evidence type="ECO:0000256" key="1">
    <source>
        <dbReference type="SAM" id="MobiDB-lite"/>
    </source>
</evidence>
<dbReference type="GO" id="GO:0005634">
    <property type="term" value="C:nucleus"/>
    <property type="evidence" value="ECO:0007669"/>
    <property type="project" value="TreeGrafter"/>
</dbReference>
<dbReference type="AlphaFoldDB" id="A0AB34L3C8"/>
<feature type="compositionally biased region" description="Polar residues" evidence="1">
    <location>
        <begin position="853"/>
        <end position="865"/>
    </location>
</feature>
<feature type="compositionally biased region" description="Low complexity" evidence="1">
    <location>
        <begin position="731"/>
        <end position="750"/>
    </location>
</feature>
<organism evidence="3 4">
    <name type="scientific">Cladosporium halotolerans</name>
    <dbReference type="NCBI Taxonomy" id="1052096"/>
    <lineage>
        <taxon>Eukaryota</taxon>
        <taxon>Fungi</taxon>
        <taxon>Dikarya</taxon>
        <taxon>Ascomycota</taxon>
        <taxon>Pezizomycotina</taxon>
        <taxon>Dothideomycetes</taxon>
        <taxon>Dothideomycetidae</taxon>
        <taxon>Cladosporiales</taxon>
        <taxon>Cladosporiaceae</taxon>
        <taxon>Cladosporium</taxon>
    </lineage>
</organism>
<feature type="region of interest" description="Disordered" evidence="1">
    <location>
        <begin position="536"/>
        <end position="899"/>
    </location>
</feature>
<proteinExistence type="predicted"/>
<feature type="compositionally biased region" description="Basic and acidic residues" evidence="1">
    <location>
        <begin position="703"/>
        <end position="728"/>
    </location>
</feature>
<evidence type="ECO:0000313" key="3">
    <source>
        <dbReference type="EMBL" id="KAL1590546.1"/>
    </source>
</evidence>
<accession>A0AB34L3C8</accession>
<gene>
    <name evidence="3" type="ORF">WHR41_00957</name>
</gene>
<dbReference type="PANTHER" id="PTHR21563">
    <property type="entry name" value="ZINC FINGER C3H1 DOMAIN-CONTAINING PROTEIN"/>
    <property type="match status" value="1"/>
</dbReference>
<feature type="compositionally biased region" description="Low complexity" evidence="1">
    <location>
        <begin position="424"/>
        <end position="436"/>
    </location>
</feature>
<dbReference type="InterPro" id="IPR039278">
    <property type="entry name" value="Red1"/>
</dbReference>
<keyword evidence="4" id="KW-1185">Reference proteome</keyword>
<feature type="compositionally biased region" description="Polar residues" evidence="1">
    <location>
        <begin position="445"/>
        <end position="467"/>
    </location>
</feature>
<feature type="region of interest" description="Disordered" evidence="1">
    <location>
        <begin position="114"/>
        <end position="211"/>
    </location>
</feature>
<feature type="compositionally biased region" description="Polar residues" evidence="1">
    <location>
        <begin position="256"/>
        <end position="270"/>
    </location>
</feature>
<feature type="compositionally biased region" description="Basic and acidic residues" evidence="1">
    <location>
        <begin position="392"/>
        <end position="401"/>
    </location>
</feature>
<feature type="region of interest" description="Disordered" evidence="1">
    <location>
        <begin position="392"/>
        <end position="503"/>
    </location>
</feature>
<dbReference type="Proteomes" id="UP000803884">
    <property type="component" value="Unassembled WGS sequence"/>
</dbReference>
<dbReference type="InterPro" id="IPR019607">
    <property type="entry name" value="Putative_zinc-finger_domain"/>
</dbReference>
<reference evidence="3 4" key="1">
    <citation type="journal article" date="2020" name="Microbiol. Resour. Announc.">
        <title>Draft Genome Sequence of a Cladosporium Species Isolated from the Mesophotic Ascidian Didemnum maculosum.</title>
        <authorList>
            <person name="Gioti A."/>
            <person name="Siaperas R."/>
            <person name="Nikolaivits E."/>
            <person name="Le Goff G."/>
            <person name="Ouazzani J."/>
            <person name="Kotoulas G."/>
            <person name="Topakas E."/>
        </authorList>
    </citation>
    <scope>NUCLEOTIDE SEQUENCE [LARGE SCALE GENOMIC DNA]</scope>
    <source>
        <strain evidence="3 4">TM138-S3</strain>
    </source>
</reference>
<feature type="compositionally biased region" description="Low complexity" evidence="1">
    <location>
        <begin position="686"/>
        <end position="697"/>
    </location>
</feature>
<feature type="compositionally biased region" description="Acidic residues" evidence="1">
    <location>
        <begin position="751"/>
        <end position="771"/>
    </location>
</feature>
<dbReference type="EMBL" id="JAAQHG020000002">
    <property type="protein sequence ID" value="KAL1590546.1"/>
    <property type="molecule type" value="Genomic_DNA"/>
</dbReference>
<feature type="compositionally biased region" description="Acidic residues" evidence="1">
    <location>
        <begin position="814"/>
        <end position="825"/>
    </location>
</feature>
<feature type="region of interest" description="Disordered" evidence="1">
    <location>
        <begin position="326"/>
        <end position="380"/>
    </location>
</feature>
<feature type="compositionally biased region" description="Low complexity" evidence="1">
    <location>
        <begin position="790"/>
        <end position="813"/>
    </location>
</feature>